<dbReference type="GO" id="GO:0034080">
    <property type="term" value="P:CENP-A containing chromatin assembly"/>
    <property type="evidence" value="ECO:0007669"/>
    <property type="project" value="InterPro"/>
</dbReference>
<accession>A0A1B2J6Y8</accession>
<dbReference type="InterPro" id="IPR007902">
    <property type="entry name" value="Chl4/mis15/CENP-N"/>
</dbReference>
<name>A0A1B2J6Y8_PICPA</name>
<organism evidence="1 2">
    <name type="scientific">Komagataella pastoris</name>
    <name type="common">Yeast</name>
    <name type="synonym">Pichia pastoris</name>
    <dbReference type="NCBI Taxonomy" id="4922"/>
    <lineage>
        <taxon>Eukaryota</taxon>
        <taxon>Fungi</taxon>
        <taxon>Dikarya</taxon>
        <taxon>Ascomycota</taxon>
        <taxon>Saccharomycotina</taxon>
        <taxon>Pichiomycetes</taxon>
        <taxon>Pichiales</taxon>
        <taxon>Pichiaceae</taxon>
        <taxon>Komagataella</taxon>
    </lineage>
</organism>
<gene>
    <name evidence="1" type="ORF">ATY40_BA7500211</name>
</gene>
<dbReference type="AlphaFoldDB" id="A0A1B2J6Y8"/>
<dbReference type="EMBL" id="CP014584">
    <property type="protein sequence ID" value="ANZ73752.1"/>
    <property type="molecule type" value="Genomic_DNA"/>
</dbReference>
<evidence type="ECO:0000313" key="2">
    <source>
        <dbReference type="Proteomes" id="UP000094565"/>
    </source>
</evidence>
<keyword evidence="2" id="KW-1185">Reference proteome</keyword>
<protein>
    <submittedName>
        <fullName evidence="1">BA75_00211T0</fullName>
    </submittedName>
</protein>
<dbReference type="Pfam" id="PF05238">
    <property type="entry name" value="CENP-N"/>
    <property type="match status" value="1"/>
</dbReference>
<dbReference type="Gene3D" id="3.10.20.720">
    <property type="match status" value="1"/>
</dbReference>
<evidence type="ECO:0000313" key="1">
    <source>
        <dbReference type="EMBL" id="ANZ73752.1"/>
    </source>
</evidence>
<dbReference type="Proteomes" id="UP000094565">
    <property type="component" value="Chromosome 1"/>
</dbReference>
<dbReference type="GO" id="GO:0007059">
    <property type="term" value="P:chromosome segregation"/>
    <property type="evidence" value="ECO:0007669"/>
    <property type="project" value="InterPro"/>
</dbReference>
<proteinExistence type="predicted"/>
<sequence length="428" mass="47880">MEAKQISLSNMDTTATQVISNSYIPPRLAEQNFRFLNRVALKSLLELVKIWSRWPATKPKHDIGSEVDLFTESNITKKKLIDKILVEYWPNGLNLLQLSQIDTQLIVKRPSASSIGTSGWTSSMAKIPLTDEELLITIEPQLFLDQLMTHLSKVYLCHSYVAKHPVLPLTIIRVQVFDFIPMKMQIPSKDELVSHKPFFLAIPQNSPFVIHTSFQDSVTKSIIQSIELTLSSSTRQVVLVPTDDPPVKTLEALHIFKGNSRFSNSLGSWQPYADGDVDMPVLGEEKNHPIVKVNKIDNNAVSNRPTREQLAMLRFKGTVEPLKSRRFFEDTRAIKEVEEDNTNPYSSIAPVQFVELALKSGDDSNENPITIKFTGTDVYAGLYELAVRGPVDAALIPDALTGEHGVASGTLENGKFTKVETILLDNNQ</sequence>
<dbReference type="OrthoDB" id="6585699at2759"/>
<reference evidence="1 2" key="1">
    <citation type="submission" date="2016-02" db="EMBL/GenBank/DDBJ databases">
        <title>Comparative genomic and transcriptomic foundation for Pichia pastoris.</title>
        <authorList>
            <person name="Love K.R."/>
            <person name="Shah K.A."/>
            <person name="Whittaker C.A."/>
            <person name="Wu J."/>
            <person name="Bartlett M.C."/>
            <person name="Ma D."/>
            <person name="Leeson R.L."/>
            <person name="Priest M."/>
            <person name="Young S.K."/>
            <person name="Love J.C."/>
        </authorList>
    </citation>
    <scope>NUCLEOTIDE SEQUENCE [LARGE SCALE GENOMIC DNA]</scope>
    <source>
        <strain evidence="1 2">ATCC 28485</strain>
    </source>
</reference>